<keyword evidence="2" id="KW-1185">Reference proteome</keyword>
<protein>
    <submittedName>
        <fullName evidence="1">PKD-like family lipoprotein</fullName>
    </submittedName>
</protein>
<dbReference type="PROSITE" id="PS51257">
    <property type="entry name" value="PROKAR_LIPOPROTEIN"/>
    <property type="match status" value="1"/>
</dbReference>
<dbReference type="Pfam" id="PF16407">
    <property type="entry name" value="PKD_2"/>
    <property type="match status" value="1"/>
</dbReference>
<sequence>MKADFIKYIQIAILMAATALTGCYKDKGNYDYKDINEIRVTDINAAQRIYVNPDDTLRLNPSIVQSQPSDDLSYAWFMYNNSPNSSYVMPRDTIARTPNLAFRVTGDLFVLGENYRVTLKVTDNKTGISAVRQYDITVANKYAQGWMFLEEKPTGADLSMILPDNSVEHNIYSLLNPTAALGKPKSITATNFDVTDDLSTPNRRIYIQTENDAIELSSLTLTKKFDIGYLFFTRPQTVKPSFIGWAAYMSGSNPWQRMGIAINNGQVHTNMVGGFPGIKKWGEAIVNPAGVYDYDIAPYLAGGSTYAATYQVIVYDKKYRRFYSVGMNALTAFPSAASTVFNMNDVGMDLLLLDSANVLDRYNAVMKDGETPYLLQFRTVVSADDPVVTIAKTAMNAPGIVNAAALASSTLTPHIFYAVGNKLFKYETTSNITTEAFNLPAAETVTRIDYVRAASGTGLQRLVVATWNGTEGKVYYFNISPVGDLGSNYTHVFNGFKKIIDFVYKY</sequence>
<gene>
    <name evidence="1" type="ORF">U0035_02190</name>
</gene>
<reference evidence="1 2" key="1">
    <citation type="submission" date="2023-12" db="EMBL/GenBank/DDBJ databases">
        <title>Genome sequencing and assembly of bacterial species from a model synthetic community.</title>
        <authorList>
            <person name="Hogle S.L."/>
        </authorList>
    </citation>
    <scope>NUCLEOTIDE SEQUENCE [LARGE SCALE GENOMIC DNA]</scope>
    <source>
        <strain evidence="1 2">HAMBI_3031</strain>
    </source>
</reference>
<dbReference type="EMBL" id="CP139960">
    <property type="protein sequence ID" value="WQD38954.1"/>
    <property type="molecule type" value="Genomic_DNA"/>
</dbReference>
<dbReference type="InterPro" id="IPR032183">
    <property type="entry name" value="PKD-like"/>
</dbReference>
<dbReference type="RefSeq" id="WP_162817981.1">
    <property type="nucleotide sequence ID" value="NZ_CP139960.1"/>
</dbReference>
<evidence type="ECO:0000313" key="1">
    <source>
        <dbReference type="EMBL" id="WQD38954.1"/>
    </source>
</evidence>
<name>A0ABZ0W8T5_9BACT</name>
<organism evidence="1 2">
    <name type="scientific">Niabella yanshanensis</name>
    <dbReference type="NCBI Taxonomy" id="577386"/>
    <lineage>
        <taxon>Bacteria</taxon>
        <taxon>Pseudomonadati</taxon>
        <taxon>Bacteroidota</taxon>
        <taxon>Chitinophagia</taxon>
        <taxon>Chitinophagales</taxon>
        <taxon>Chitinophagaceae</taxon>
        <taxon>Niabella</taxon>
    </lineage>
</organism>
<dbReference type="Proteomes" id="UP001325680">
    <property type="component" value="Chromosome"/>
</dbReference>
<proteinExistence type="predicted"/>
<evidence type="ECO:0000313" key="2">
    <source>
        <dbReference type="Proteomes" id="UP001325680"/>
    </source>
</evidence>
<accession>A0ABZ0W8T5</accession>